<feature type="domain" description="ABC transporter" evidence="5">
    <location>
        <begin position="23"/>
        <end position="256"/>
    </location>
</feature>
<name>A0A643FRN3_9BURK</name>
<dbReference type="AlphaFoldDB" id="A0A643FRN3"/>
<keyword evidence="2" id="KW-0472">Membrane</keyword>
<dbReference type="InterPro" id="IPR003593">
    <property type="entry name" value="AAA+_ATPase"/>
</dbReference>
<keyword evidence="1" id="KW-1003">Cell membrane</keyword>
<organism evidence="6 7">
    <name type="scientific">Cupriavidus basilensis</name>
    <dbReference type="NCBI Taxonomy" id="68895"/>
    <lineage>
        <taxon>Bacteria</taxon>
        <taxon>Pseudomonadati</taxon>
        <taxon>Pseudomonadota</taxon>
        <taxon>Betaproteobacteria</taxon>
        <taxon>Burkholderiales</taxon>
        <taxon>Burkholderiaceae</taxon>
        <taxon>Cupriavidus</taxon>
    </lineage>
</organism>
<dbReference type="RefSeq" id="WP_150987309.1">
    <property type="nucleotide sequence ID" value="NZ_CP062804.1"/>
</dbReference>
<evidence type="ECO:0000256" key="2">
    <source>
        <dbReference type="ARBA" id="ARBA00022519"/>
    </source>
</evidence>
<dbReference type="PROSITE" id="PS50893">
    <property type="entry name" value="ABC_TRANSPORTER_2"/>
    <property type="match status" value="1"/>
</dbReference>
<sequence>MAIGNGEHSEHGEHGKAGGDAVIDLRDIAFTWPAQAAPGLRLDRLRLGAGEQVFVCGPSGSGKSTLLSLLAGVLLPQQGTVRVLGTMLGALSASQRDSFRADHVGLVFQQFNLLPYLSVVDNVLLPCRFSPVRRKRAAAQGETPEAAAHALLRQLDLSPALWRRPVTQLSVGQQQRVAAARALIGCPQVVLADEPTSALDAPRQQAFMALLQRECGNAGASLVFVSHDERLSAGFAQRLSLPAIDTMDVIRALEPA</sequence>
<dbReference type="GeneID" id="98405948"/>
<evidence type="ECO:0000259" key="5">
    <source>
        <dbReference type="PROSITE" id="PS50893"/>
    </source>
</evidence>
<dbReference type="EMBL" id="CP062804">
    <property type="protein sequence ID" value="QOT79666.1"/>
    <property type="molecule type" value="Genomic_DNA"/>
</dbReference>
<dbReference type="Pfam" id="PF00005">
    <property type="entry name" value="ABC_tran"/>
    <property type="match status" value="1"/>
</dbReference>
<dbReference type="GO" id="GO:0022857">
    <property type="term" value="F:transmembrane transporter activity"/>
    <property type="evidence" value="ECO:0007669"/>
    <property type="project" value="TreeGrafter"/>
</dbReference>
<dbReference type="SUPFAM" id="SSF52540">
    <property type="entry name" value="P-loop containing nucleoside triphosphate hydrolases"/>
    <property type="match status" value="1"/>
</dbReference>
<dbReference type="Proteomes" id="UP000397656">
    <property type="component" value="Chromosome 2"/>
</dbReference>
<dbReference type="InterPro" id="IPR015854">
    <property type="entry name" value="ABC_transpr_LolD-like"/>
</dbReference>
<evidence type="ECO:0000256" key="1">
    <source>
        <dbReference type="ARBA" id="ARBA00022475"/>
    </source>
</evidence>
<evidence type="ECO:0000313" key="6">
    <source>
        <dbReference type="EMBL" id="QOT79666.1"/>
    </source>
</evidence>
<dbReference type="InterPro" id="IPR027417">
    <property type="entry name" value="P-loop_NTPase"/>
</dbReference>
<proteinExistence type="predicted"/>
<dbReference type="InterPro" id="IPR003439">
    <property type="entry name" value="ABC_transporter-like_ATP-bd"/>
</dbReference>
<protein>
    <submittedName>
        <fullName evidence="6">ATP-binding cassette domain-containing protein</fullName>
    </submittedName>
</protein>
<dbReference type="PANTHER" id="PTHR24220">
    <property type="entry name" value="IMPORT ATP-BINDING PROTEIN"/>
    <property type="match status" value="1"/>
</dbReference>
<dbReference type="GO" id="GO:0005886">
    <property type="term" value="C:plasma membrane"/>
    <property type="evidence" value="ECO:0007669"/>
    <property type="project" value="TreeGrafter"/>
</dbReference>
<evidence type="ECO:0000313" key="7">
    <source>
        <dbReference type="Proteomes" id="UP000397656"/>
    </source>
</evidence>
<keyword evidence="2" id="KW-0997">Cell inner membrane</keyword>
<dbReference type="Gene3D" id="3.40.50.300">
    <property type="entry name" value="P-loop containing nucleotide triphosphate hydrolases"/>
    <property type="match status" value="1"/>
</dbReference>
<keyword evidence="3" id="KW-0547">Nucleotide-binding</keyword>
<evidence type="ECO:0000256" key="3">
    <source>
        <dbReference type="ARBA" id="ARBA00022741"/>
    </source>
</evidence>
<dbReference type="GO" id="GO:0016887">
    <property type="term" value="F:ATP hydrolysis activity"/>
    <property type="evidence" value="ECO:0007669"/>
    <property type="project" value="InterPro"/>
</dbReference>
<evidence type="ECO:0000256" key="4">
    <source>
        <dbReference type="ARBA" id="ARBA00022840"/>
    </source>
</evidence>
<gene>
    <name evidence="6" type="ORF">F7R26_033820</name>
</gene>
<keyword evidence="4 6" id="KW-0067">ATP-binding</keyword>
<dbReference type="GO" id="GO:0005524">
    <property type="term" value="F:ATP binding"/>
    <property type="evidence" value="ECO:0007669"/>
    <property type="project" value="UniProtKB-KW"/>
</dbReference>
<dbReference type="PANTHER" id="PTHR24220:SF611">
    <property type="entry name" value="ATP-BINDING COMPONENT OF ABC TRANSPORTER-RELATED"/>
    <property type="match status" value="1"/>
</dbReference>
<accession>A0A643FRN3</accession>
<dbReference type="SMART" id="SM00382">
    <property type="entry name" value="AAA"/>
    <property type="match status" value="1"/>
</dbReference>
<reference evidence="6 7" key="1">
    <citation type="submission" date="2020-10" db="EMBL/GenBank/DDBJ databases">
        <title>Complete genome sequence of Cupriavidus basilensis CCUG 49340T.</title>
        <authorList>
            <person name="Salva-Serra F."/>
            <person name="Donoso R.A."/>
            <person name="Cho K.H."/>
            <person name="Yoo J.A."/>
            <person name="Lee K."/>
            <person name="Yoon S.-H."/>
            <person name="Perez-Pantoja D."/>
            <person name="Moore E.R.B."/>
        </authorList>
    </citation>
    <scope>NUCLEOTIDE SEQUENCE [LARGE SCALE GENOMIC DNA]</scope>
    <source>
        <strain evidence="7">CCUG 49340</strain>
    </source>
</reference>